<evidence type="ECO:0000256" key="1">
    <source>
        <dbReference type="ARBA" id="ARBA00022730"/>
    </source>
</evidence>
<dbReference type="InterPro" id="IPR002358">
    <property type="entry name" value="Ribosomal_uL6_CS"/>
</dbReference>
<dbReference type="PANTHER" id="PTHR11655">
    <property type="entry name" value="60S/50S RIBOSOMAL PROTEIN L6/L9"/>
    <property type="match status" value="1"/>
</dbReference>
<keyword evidence="1 5" id="KW-0699">rRNA-binding</keyword>
<protein>
    <recommendedName>
        <fullName evidence="5">Large ribosomal subunit protein uL6</fullName>
    </recommendedName>
</protein>
<dbReference type="InterPro" id="IPR019906">
    <property type="entry name" value="Ribosomal_uL6_bac-type"/>
</dbReference>
<comment type="caution">
    <text evidence="9">The sequence shown here is derived from an EMBL/GenBank/DDBJ whole genome shotgun (WGS) entry which is preliminary data.</text>
</comment>
<keyword evidence="4 5" id="KW-0687">Ribonucleoprotein</keyword>
<name>A0A1F5BHW7_9BACT</name>
<feature type="domain" description="Large ribosomal subunit protein uL6 alpha-beta" evidence="8">
    <location>
        <begin position="11"/>
        <end position="79"/>
    </location>
</feature>
<dbReference type="Proteomes" id="UP000179184">
    <property type="component" value="Unassembled WGS sequence"/>
</dbReference>
<organism evidence="9 10">
    <name type="scientific">Candidatus Azambacteria bacterium RIFCSPHIGHO2_02_46_12</name>
    <dbReference type="NCBI Taxonomy" id="1797295"/>
    <lineage>
        <taxon>Bacteria</taxon>
        <taxon>Candidatus Azamiibacteriota</taxon>
    </lineage>
</organism>
<evidence type="ECO:0000256" key="5">
    <source>
        <dbReference type="HAMAP-Rule" id="MF_01365"/>
    </source>
</evidence>
<evidence type="ECO:0000256" key="6">
    <source>
        <dbReference type="RuleBase" id="RU003869"/>
    </source>
</evidence>
<proteinExistence type="inferred from homology"/>
<evidence type="ECO:0000313" key="10">
    <source>
        <dbReference type="Proteomes" id="UP000179184"/>
    </source>
</evidence>
<accession>A0A1F5BHW7</accession>
<dbReference type="PIRSF" id="PIRSF002162">
    <property type="entry name" value="Ribosomal_L6"/>
    <property type="match status" value="1"/>
</dbReference>
<dbReference type="Pfam" id="PF00347">
    <property type="entry name" value="Ribosomal_L6"/>
    <property type="match status" value="2"/>
</dbReference>
<reference evidence="9 10" key="1">
    <citation type="journal article" date="2016" name="Nat. Commun.">
        <title>Thousands of microbial genomes shed light on interconnected biogeochemical processes in an aquifer system.</title>
        <authorList>
            <person name="Anantharaman K."/>
            <person name="Brown C.T."/>
            <person name="Hug L.A."/>
            <person name="Sharon I."/>
            <person name="Castelle C.J."/>
            <person name="Probst A.J."/>
            <person name="Thomas B.C."/>
            <person name="Singh A."/>
            <person name="Wilkins M.J."/>
            <person name="Karaoz U."/>
            <person name="Brodie E.L."/>
            <person name="Williams K.H."/>
            <person name="Hubbard S.S."/>
            <person name="Banfield J.F."/>
        </authorList>
    </citation>
    <scope>NUCLEOTIDE SEQUENCE [LARGE SCALE GENOMIC DNA]</scope>
</reference>
<dbReference type="InterPro" id="IPR036789">
    <property type="entry name" value="Ribosomal_uL6-like_a/b-dom_sf"/>
</dbReference>
<dbReference type="GO" id="GO:0019843">
    <property type="term" value="F:rRNA binding"/>
    <property type="evidence" value="ECO:0007669"/>
    <property type="project" value="UniProtKB-UniRule"/>
</dbReference>
<dbReference type="HAMAP" id="MF_01365_B">
    <property type="entry name" value="Ribosomal_uL6_B"/>
    <property type="match status" value="1"/>
</dbReference>
<dbReference type="GO" id="GO:0003735">
    <property type="term" value="F:structural constituent of ribosome"/>
    <property type="evidence" value="ECO:0007669"/>
    <property type="project" value="UniProtKB-UniRule"/>
</dbReference>
<feature type="domain" description="Large ribosomal subunit protein uL6 alpha-beta" evidence="8">
    <location>
        <begin position="91"/>
        <end position="163"/>
    </location>
</feature>
<evidence type="ECO:0000256" key="4">
    <source>
        <dbReference type="ARBA" id="ARBA00023274"/>
    </source>
</evidence>
<dbReference type="InterPro" id="IPR000702">
    <property type="entry name" value="Ribosomal_uL6-like"/>
</dbReference>
<dbReference type="PRINTS" id="PR00059">
    <property type="entry name" value="RIBOSOMALL6"/>
</dbReference>
<comment type="subunit">
    <text evidence="5">Part of the 50S ribosomal subunit.</text>
</comment>
<evidence type="ECO:0000256" key="2">
    <source>
        <dbReference type="ARBA" id="ARBA00022884"/>
    </source>
</evidence>
<dbReference type="SUPFAM" id="SSF56053">
    <property type="entry name" value="Ribosomal protein L6"/>
    <property type="match status" value="2"/>
</dbReference>
<dbReference type="GO" id="GO:0002181">
    <property type="term" value="P:cytoplasmic translation"/>
    <property type="evidence" value="ECO:0007669"/>
    <property type="project" value="TreeGrafter"/>
</dbReference>
<dbReference type="EMBL" id="MEYN01000031">
    <property type="protein sequence ID" value="OGD30202.1"/>
    <property type="molecule type" value="Genomic_DNA"/>
</dbReference>
<dbReference type="InterPro" id="IPR020040">
    <property type="entry name" value="Ribosomal_uL6_a/b-dom"/>
</dbReference>
<keyword evidence="3 5" id="KW-0689">Ribosomal protein</keyword>
<evidence type="ECO:0000256" key="7">
    <source>
        <dbReference type="RuleBase" id="RU003870"/>
    </source>
</evidence>
<comment type="function">
    <text evidence="5 7">This protein binds to the 23S rRNA, and is important in its secondary structure. It is located near the subunit interface in the base of the L7/L12 stalk, and near the tRNA binding site of the peptidyltransferase center.</text>
</comment>
<dbReference type="PROSITE" id="PS00525">
    <property type="entry name" value="RIBOSOMAL_L6_1"/>
    <property type="match status" value="1"/>
</dbReference>
<evidence type="ECO:0000313" key="9">
    <source>
        <dbReference type="EMBL" id="OGD30202.1"/>
    </source>
</evidence>
<dbReference type="GO" id="GO:0022625">
    <property type="term" value="C:cytosolic large ribosomal subunit"/>
    <property type="evidence" value="ECO:0007669"/>
    <property type="project" value="UniProtKB-UniRule"/>
</dbReference>
<evidence type="ECO:0000259" key="8">
    <source>
        <dbReference type="Pfam" id="PF00347"/>
    </source>
</evidence>
<comment type="similarity">
    <text evidence="5 6">Belongs to the universal ribosomal protein uL6 family.</text>
</comment>
<keyword evidence="2 5" id="KW-0694">RNA-binding</keyword>
<dbReference type="NCBIfam" id="TIGR03654">
    <property type="entry name" value="L6_bact"/>
    <property type="match status" value="1"/>
</dbReference>
<sequence length="180" mass="19502">MSKIGKKPIQIPTGVTIKIEDNKITVSGPQGSLERTFRPELKVLVEGDVVKVLPVKETKQTPALWGLTRALIANMVDGVVKKFEKKLEISGIGYQASVQGGDLVLKIGFTHPVTIVIPDGVEVKVEKNIVVITGRDKEAVGQFAASVRARKKPEPYKGKGIYYAGEKIRRKAGKKLASAS</sequence>
<dbReference type="AlphaFoldDB" id="A0A1F5BHW7"/>
<dbReference type="FunFam" id="3.90.930.12:FF:000002">
    <property type="entry name" value="50S ribosomal protein L6"/>
    <property type="match status" value="1"/>
</dbReference>
<dbReference type="PANTHER" id="PTHR11655:SF14">
    <property type="entry name" value="LARGE RIBOSOMAL SUBUNIT PROTEIN UL6M"/>
    <property type="match status" value="1"/>
</dbReference>
<dbReference type="Gene3D" id="3.90.930.12">
    <property type="entry name" value="Ribosomal protein L6, alpha-beta domain"/>
    <property type="match status" value="2"/>
</dbReference>
<gene>
    <name evidence="5" type="primary">rplF</name>
    <name evidence="9" type="ORF">A2W60_02310</name>
</gene>
<evidence type="ECO:0000256" key="3">
    <source>
        <dbReference type="ARBA" id="ARBA00022980"/>
    </source>
</evidence>